<sequence length="268" mass="28039">MNDQPNIRRNPLRERLAEGQTIVNAWLSIPSSYSAEGMGHAGVHAATVDLQHGMIGPTDALHMLQAISATPAVPLVRVPSLDPAFMMRVLDSGAYGVICPMISTAEETAELVRACRYPPTGIRSFGPARGLLYGGADYVAHADSEILVIPMIETVAAVENLDAILAVEGVDMIYIGPNDLAFVFDGCVGPDRRKSEEVIAHVLEKAKAAGIPAGIFCADGAEAARRVAQGFALVTPGNDFGILTRGMRAAVAETLGATAACSPAQGGY</sequence>
<dbReference type="InterPro" id="IPR050251">
    <property type="entry name" value="HpcH-HpaI_aldolase"/>
</dbReference>
<evidence type="ECO:0000256" key="2">
    <source>
        <dbReference type="ARBA" id="ARBA00022723"/>
    </source>
</evidence>
<evidence type="ECO:0000313" key="6">
    <source>
        <dbReference type="Proteomes" id="UP001156702"/>
    </source>
</evidence>
<name>A0ABQ5ZQE2_9HYPH</name>
<dbReference type="InterPro" id="IPR015813">
    <property type="entry name" value="Pyrv/PenolPyrv_kinase-like_dom"/>
</dbReference>
<gene>
    <name evidence="5" type="primary">hpcH_2</name>
    <name evidence="5" type="ORF">GCM10007923_41270</name>
</gene>
<feature type="domain" description="HpcH/HpaI aldolase/citrate lyase" evidence="4">
    <location>
        <begin position="26"/>
        <end position="240"/>
    </location>
</feature>
<dbReference type="SUPFAM" id="SSF51621">
    <property type="entry name" value="Phosphoenolpyruvate/pyruvate domain"/>
    <property type="match status" value="1"/>
</dbReference>
<protein>
    <submittedName>
        <fullName evidence="5">2,4-dihydroxyhept-2-ene-1,7-dioic acid aldolase</fullName>
    </submittedName>
</protein>
<evidence type="ECO:0000256" key="3">
    <source>
        <dbReference type="ARBA" id="ARBA00023239"/>
    </source>
</evidence>
<keyword evidence="2" id="KW-0479">Metal-binding</keyword>
<dbReference type="Gene3D" id="3.20.20.60">
    <property type="entry name" value="Phosphoenolpyruvate-binding domains"/>
    <property type="match status" value="1"/>
</dbReference>
<dbReference type="RefSeq" id="WP_244769447.1">
    <property type="nucleotide sequence ID" value="NZ_BSOP01000034.1"/>
</dbReference>
<comment type="caution">
    <text evidence="5">The sequence shown here is derived from an EMBL/GenBank/DDBJ whole genome shotgun (WGS) entry which is preliminary data.</text>
</comment>
<accession>A0ABQ5ZQE2</accession>
<reference evidence="6" key="1">
    <citation type="journal article" date="2019" name="Int. J. Syst. Evol. Microbiol.">
        <title>The Global Catalogue of Microorganisms (GCM) 10K type strain sequencing project: providing services to taxonomists for standard genome sequencing and annotation.</title>
        <authorList>
            <consortium name="The Broad Institute Genomics Platform"/>
            <consortium name="The Broad Institute Genome Sequencing Center for Infectious Disease"/>
            <person name="Wu L."/>
            <person name="Ma J."/>
        </authorList>
    </citation>
    <scope>NUCLEOTIDE SEQUENCE [LARGE SCALE GENOMIC DNA]</scope>
    <source>
        <strain evidence="6">NBRC 102122</strain>
    </source>
</reference>
<dbReference type="PANTHER" id="PTHR30502">
    <property type="entry name" value="2-KETO-3-DEOXY-L-RHAMNONATE ALDOLASE"/>
    <property type="match status" value="1"/>
</dbReference>
<organism evidence="5 6">
    <name type="scientific">Shinella yambaruensis</name>
    <dbReference type="NCBI Taxonomy" id="415996"/>
    <lineage>
        <taxon>Bacteria</taxon>
        <taxon>Pseudomonadati</taxon>
        <taxon>Pseudomonadota</taxon>
        <taxon>Alphaproteobacteria</taxon>
        <taxon>Hyphomicrobiales</taxon>
        <taxon>Rhizobiaceae</taxon>
        <taxon>Shinella</taxon>
    </lineage>
</organism>
<evidence type="ECO:0000256" key="1">
    <source>
        <dbReference type="ARBA" id="ARBA00005568"/>
    </source>
</evidence>
<keyword evidence="6" id="KW-1185">Reference proteome</keyword>
<evidence type="ECO:0000313" key="5">
    <source>
        <dbReference type="EMBL" id="GLR52912.1"/>
    </source>
</evidence>
<dbReference type="InterPro" id="IPR005000">
    <property type="entry name" value="Aldolase/citrate-lyase_domain"/>
</dbReference>
<dbReference type="InterPro" id="IPR040442">
    <property type="entry name" value="Pyrv_kinase-like_dom_sf"/>
</dbReference>
<dbReference type="PANTHER" id="PTHR30502:SF0">
    <property type="entry name" value="PHOSPHOENOLPYRUVATE CARBOXYLASE FAMILY PROTEIN"/>
    <property type="match status" value="1"/>
</dbReference>
<dbReference type="EMBL" id="BSOP01000034">
    <property type="protein sequence ID" value="GLR52912.1"/>
    <property type="molecule type" value="Genomic_DNA"/>
</dbReference>
<proteinExistence type="inferred from homology"/>
<dbReference type="Pfam" id="PF03328">
    <property type="entry name" value="HpcH_HpaI"/>
    <property type="match status" value="1"/>
</dbReference>
<keyword evidence="3" id="KW-0456">Lyase</keyword>
<comment type="similarity">
    <text evidence="1">Belongs to the HpcH/HpaI aldolase family.</text>
</comment>
<evidence type="ECO:0000259" key="4">
    <source>
        <dbReference type="Pfam" id="PF03328"/>
    </source>
</evidence>
<dbReference type="Proteomes" id="UP001156702">
    <property type="component" value="Unassembled WGS sequence"/>
</dbReference>